<dbReference type="EMBL" id="JAGYWB010000016">
    <property type="protein sequence ID" value="KAI0496619.1"/>
    <property type="molecule type" value="Genomic_DNA"/>
</dbReference>
<protein>
    <recommendedName>
        <fullName evidence="5">Stigma-specific STIG1-like protein 1</fullName>
    </recommendedName>
</protein>
<organism evidence="3 4">
    <name type="scientific">Dendrobium nobile</name>
    <name type="common">Orchid</name>
    <dbReference type="NCBI Taxonomy" id="94219"/>
    <lineage>
        <taxon>Eukaryota</taxon>
        <taxon>Viridiplantae</taxon>
        <taxon>Streptophyta</taxon>
        <taxon>Embryophyta</taxon>
        <taxon>Tracheophyta</taxon>
        <taxon>Spermatophyta</taxon>
        <taxon>Magnoliopsida</taxon>
        <taxon>Liliopsida</taxon>
        <taxon>Asparagales</taxon>
        <taxon>Orchidaceae</taxon>
        <taxon>Epidendroideae</taxon>
        <taxon>Malaxideae</taxon>
        <taxon>Dendrobiinae</taxon>
        <taxon>Dendrobium</taxon>
    </lineage>
</organism>
<dbReference type="Proteomes" id="UP000829196">
    <property type="component" value="Unassembled WGS sequence"/>
</dbReference>
<evidence type="ECO:0000256" key="2">
    <source>
        <dbReference type="ARBA" id="ARBA00022729"/>
    </source>
</evidence>
<dbReference type="PANTHER" id="PTHR33227:SF21">
    <property type="entry name" value="F12F1.21 PROTEIN"/>
    <property type="match status" value="1"/>
</dbReference>
<accession>A0A8T3AJM9</accession>
<dbReference type="OrthoDB" id="776013at2759"/>
<comment type="similarity">
    <text evidence="1">Belongs to the STIG1 family.</text>
</comment>
<gene>
    <name evidence="3" type="ORF">KFK09_022940</name>
</gene>
<reference evidence="3" key="1">
    <citation type="journal article" date="2022" name="Front. Genet.">
        <title>Chromosome-Scale Assembly of the Dendrobium nobile Genome Provides Insights Into the Molecular Mechanism of the Biosynthesis of the Medicinal Active Ingredient of Dendrobium.</title>
        <authorList>
            <person name="Xu Q."/>
            <person name="Niu S.-C."/>
            <person name="Li K.-L."/>
            <person name="Zheng P.-J."/>
            <person name="Zhang X.-J."/>
            <person name="Jia Y."/>
            <person name="Liu Y."/>
            <person name="Niu Y.-X."/>
            <person name="Yu L.-H."/>
            <person name="Chen D.-F."/>
            <person name="Zhang G.-Q."/>
        </authorList>
    </citation>
    <scope>NUCLEOTIDE SEQUENCE</scope>
    <source>
        <tissue evidence="3">Leaf</tissue>
    </source>
</reference>
<dbReference type="Pfam" id="PF04885">
    <property type="entry name" value="Stig1"/>
    <property type="match status" value="1"/>
</dbReference>
<dbReference type="PANTHER" id="PTHR33227">
    <property type="entry name" value="STIGMA-SPECIFIC STIG1-LIKE PROTEIN 3"/>
    <property type="match status" value="1"/>
</dbReference>
<keyword evidence="4" id="KW-1185">Reference proteome</keyword>
<evidence type="ECO:0000313" key="3">
    <source>
        <dbReference type="EMBL" id="KAI0496619.1"/>
    </source>
</evidence>
<keyword evidence="2" id="KW-0732">Signal</keyword>
<dbReference type="InterPro" id="IPR006969">
    <property type="entry name" value="Stig-like"/>
</dbReference>
<evidence type="ECO:0008006" key="5">
    <source>
        <dbReference type="Google" id="ProtNLM"/>
    </source>
</evidence>
<name>A0A8T3AJM9_DENNO</name>
<proteinExistence type="inferred from homology"/>
<dbReference type="AlphaFoldDB" id="A0A8T3AJM9"/>
<comment type="caution">
    <text evidence="3">The sequence shown here is derived from an EMBL/GenBank/DDBJ whole genome shotgun (WGS) entry which is preliminary data.</text>
</comment>
<sequence length="98" mass="11123">MSNGFLEKYYVRATMTCDKFSRICRVDGSARPNCCKKQCVNVMVDGIKCGEWEKKCRYKDKCCDGRCINVMFDSNNCGGCHSPCKKGSFCRYGMCSYA</sequence>
<evidence type="ECO:0000313" key="4">
    <source>
        <dbReference type="Proteomes" id="UP000829196"/>
    </source>
</evidence>
<evidence type="ECO:0000256" key="1">
    <source>
        <dbReference type="ARBA" id="ARBA00006010"/>
    </source>
</evidence>